<dbReference type="InterPro" id="IPR043519">
    <property type="entry name" value="NT_sf"/>
</dbReference>
<comment type="caution">
    <text evidence="18">The sequence shown here is derived from an EMBL/GenBank/DDBJ whole genome shotgun (WGS) entry which is preliminary data.</text>
</comment>
<feature type="active site" description="Nucleophile; Schiff-base intermediate with DNA; for 5'-dRP lyase activity" evidence="15">
    <location>
        <position position="715"/>
    </location>
</feature>
<dbReference type="SUPFAM" id="SSF52113">
    <property type="entry name" value="BRCT domain"/>
    <property type="match status" value="1"/>
</dbReference>
<dbReference type="GO" id="GO:0006303">
    <property type="term" value="P:double-strand break repair via nonhomologous end joining"/>
    <property type="evidence" value="ECO:0007669"/>
    <property type="project" value="TreeGrafter"/>
</dbReference>
<dbReference type="GO" id="GO:0003677">
    <property type="term" value="F:DNA binding"/>
    <property type="evidence" value="ECO:0007669"/>
    <property type="project" value="UniProtKB-KW"/>
</dbReference>
<dbReference type="SUPFAM" id="SSF81301">
    <property type="entry name" value="Nucleotidyltransferase"/>
    <property type="match status" value="1"/>
</dbReference>
<dbReference type="GO" id="GO:0005634">
    <property type="term" value="C:nucleus"/>
    <property type="evidence" value="ECO:0007669"/>
    <property type="project" value="TreeGrafter"/>
</dbReference>
<dbReference type="GO" id="GO:0003887">
    <property type="term" value="F:DNA-directed DNA polymerase activity"/>
    <property type="evidence" value="ECO:0007669"/>
    <property type="project" value="UniProtKB-KW"/>
</dbReference>
<dbReference type="InterPro" id="IPR010996">
    <property type="entry name" value="HHH_MUS81"/>
</dbReference>
<proteinExistence type="inferred from homology"/>
<evidence type="ECO:0000256" key="4">
    <source>
        <dbReference type="ARBA" id="ARBA00016513"/>
    </source>
</evidence>
<dbReference type="PANTHER" id="PTHR11276">
    <property type="entry name" value="DNA POLYMERASE TYPE-X FAMILY MEMBER"/>
    <property type="match status" value="1"/>
</dbReference>
<keyword evidence="8" id="KW-0235">DNA replication</keyword>
<dbReference type="Pfam" id="PF10391">
    <property type="entry name" value="DNA_pol_lambd_f"/>
    <property type="match status" value="1"/>
</dbReference>
<dbReference type="InterPro" id="IPR001357">
    <property type="entry name" value="BRCT_dom"/>
</dbReference>
<dbReference type="Gene3D" id="3.40.50.10190">
    <property type="entry name" value="BRCT domain"/>
    <property type="match status" value="1"/>
</dbReference>
<dbReference type="EMBL" id="BFAD01000010">
    <property type="protein sequence ID" value="GBE86849.1"/>
    <property type="molecule type" value="Genomic_DNA"/>
</dbReference>
<sequence length="988" mass="110481">MSDVETFLRELDERMNYPDEDIDEYLWRHRNQSQIGISSSGERSLSVAIAAANPLASSNELHEEMVQGPSNSVKRKSPDSNGISTSPPRKRQRTDNTHENKILDHNPPSDRVDAARTAYSQHISSPQRPHETADHTEDVDILSNQKDVVVLNATGSRPRVSNTHGVHSMADHHDPELPLHQLSIPIQEDRPTEAVHGPTNKDTPHPSSPARDVKSATEASAGSSRDAPKASSCASTVKSNRRDKVLKIPKEDPRQARITNNSTITTLPSSAVSLSAVSPSSINNARVNSVKNQKQQTTAKNQKSKKTKVLTTPAEYARRLQAEYKPKRSVKPQYLKGKKILYVGDDMLYASAETKGKMNIIKKHGGTLVATYDPDEVTHIVTDISKEILLKALGLRSLDQIPSHIHTVKWRWIISGPISSRSGRAGQPKGKGKAVDVGGDQAEDDKGAQQEEEVPAWMPYEFEYAAFDERIDADPFWQRNMAHKRGRGTGDGCDRGSSSGRRSLDRDQESGEVGSISEFTQDKIVPQVSAIVEHEEAPPSPSRPTTGCDGRARPSTKRTTSTTVKGRSAFRRDSQATIAGSSACDPLATFYEVARAERDELLRCQETDTDTDTGDESDRDRQHSVHNAYREPAKKRGFLCDNKDPPLPGECPNQDVIDKLQELRELHKAKPSAEDRWRVFSYDKAIRSLKDYPTRIKSCKEARAIRSIGEKTAQKIMEIIQTGNLRRIKYERTEDVGVINLLQGIYGVGRNTAFQWYAAGCRTLEDVKARKGGIKLSASQEIGLKFYADINTRMPRSEAAAIFEIIKPIARSIDPNLVIEIMGSFRRGKADCGDIDILITRPTADGGNHRGVLKHLLRELHRRGIITENLAMPEDFDDLELIYRGLCRRDPHSMRRRIDFLTVPYESRGAALLYYTGDDIFNRSMRLKANKMGYSLNQKGLFAGVVRNPRDRRQKTNQGNIIASETEREIFDILGVPWQEPHERVRNF</sequence>
<dbReference type="InterPro" id="IPR037160">
    <property type="entry name" value="DNA_Pol_thumb_sf"/>
</dbReference>
<protein>
    <recommendedName>
        <fullName evidence="4">DNA polymerase lambda</fullName>
        <ecNumber evidence="3">2.7.7.7</ecNumber>
    </recommendedName>
</protein>
<feature type="compositionally biased region" description="Basic and acidic residues" evidence="16">
    <location>
        <begin position="240"/>
        <end position="255"/>
    </location>
</feature>
<feature type="compositionally biased region" description="Basic and acidic residues" evidence="16">
    <location>
        <begin position="93"/>
        <end position="112"/>
    </location>
</feature>
<comment type="catalytic activity">
    <reaction evidence="14">
        <text>DNA(n) + a 2'-deoxyribonucleoside 5'-triphosphate = DNA(n+1) + diphosphate</text>
        <dbReference type="Rhea" id="RHEA:22508"/>
        <dbReference type="Rhea" id="RHEA-COMP:17339"/>
        <dbReference type="Rhea" id="RHEA-COMP:17340"/>
        <dbReference type="ChEBI" id="CHEBI:33019"/>
        <dbReference type="ChEBI" id="CHEBI:61560"/>
        <dbReference type="ChEBI" id="CHEBI:173112"/>
        <dbReference type="EC" id="2.7.7.7"/>
    </reaction>
</comment>
<dbReference type="GO" id="GO:0006260">
    <property type="term" value="P:DNA replication"/>
    <property type="evidence" value="ECO:0007669"/>
    <property type="project" value="UniProtKB-KW"/>
</dbReference>
<comment type="cofactor">
    <cofactor evidence="1">
        <name>Mn(2+)</name>
        <dbReference type="ChEBI" id="CHEBI:29035"/>
    </cofactor>
</comment>
<evidence type="ECO:0000256" key="14">
    <source>
        <dbReference type="ARBA" id="ARBA00049244"/>
    </source>
</evidence>
<feature type="region of interest" description="Disordered" evidence="16">
    <location>
        <begin position="56"/>
        <end position="112"/>
    </location>
</feature>
<dbReference type="Pfam" id="PF14716">
    <property type="entry name" value="HHH_8"/>
    <property type="match status" value="1"/>
</dbReference>
<dbReference type="Proteomes" id="UP000287166">
    <property type="component" value="Unassembled WGS sequence"/>
</dbReference>
<evidence type="ECO:0000256" key="8">
    <source>
        <dbReference type="ARBA" id="ARBA00022705"/>
    </source>
</evidence>
<evidence type="ECO:0000256" key="9">
    <source>
        <dbReference type="ARBA" id="ARBA00022763"/>
    </source>
</evidence>
<evidence type="ECO:0000256" key="16">
    <source>
        <dbReference type="SAM" id="MobiDB-lite"/>
    </source>
</evidence>
<dbReference type="InterPro" id="IPR027421">
    <property type="entry name" value="DNA_pol_lamdba_lyase_dom_sf"/>
</dbReference>
<dbReference type="InterPro" id="IPR028207">
    <property type="entry name" value="DNA_pol_B_palm_palm"/>
</dbReference>
<dbReference type="InParanoid" id="A0A401GXG0"/>
<dbReference type="FunFam" id="1.10.150.110:FF:000005">
    <property type="entry name" value="DNA polymerase POL4"/>
    <property type="match status" value="1"/>
</dbReference>
<dbReference type="InterPro" id="IPR018944">
    <property type="entry name" value="DNA_pol_lambd_fingers_domain"/>
</dbReference>
<dbReference type="STRING" id="139825.A0A401GXG0"/>
<feature type="region of interest" description="Disordered" evidence="16">
    <location>
        <begin position="602"/>
        <end position="630"/>
    </location>
</feature>
<dbReference type="CDD" id="cd00141">
    <property type="entry name" value="NT_POLXc"/>
    <property type="match status" value="1"/>
</dbReference>
<dbReference type="PRINTS" id="PR00870">
    <property type="entry name" value="DNAPOLXBETA"/>
</dbReference>
<evidence type="ECO:0000256" key="5">
    <source>
        <dbReference type="ARBA" id="ARBA00022634"/>
    </source>
</evidence>
<evidence type="ECO:0000256" key="2">
    <source>
        <dbReference type="ARBA" id="ARBA00008323"/>
    </source>
</evidence>
<dbReference type="Gene3D" id="3.30.460.10">
    <property type="entry name" value="Beta Polymerase, domain 2"/>
    <property type="match status" value="1"/>
</dbReference>
<evidence type="ECO:0000256" key="3">
    <source>
        <dbReference type="ARBA" id="ARBA00012417"/>
    </source>
</evidence>
<name>A0A401GXG0_9APHY</name>
<dbReference type="InterPro" id="IPR036420">
    <property type="entry name" value="BRCT_dom_sf"/>
</dbReference>
<dbReference type="GO" id="GO:0016829">
    <property type="term" value="F:lyase activity"/>
    <property type="evidence" value="ECO:0007669"/>
    <property type="project" value="UniProtKB-KW"/>
</dbReference>
<feature type="domain" description="BRCT" evidence="17">
    <location>
        <begin position="330"/>
        <end position="415"/>
    </location>
</feature>
<keyword evidence="10" id="KW-0239">DNA-directed DNA polymerase</keyword>
<keyword evidence="5" id="KW-0237">DNA synthesis</keyword>
<dbReference type="OrthoDB" id="205514at2759"/>
<evidence type="ECO:0000313" key="18">
    <source>
        <dbReference type="EMBL" id="GBE86849.1"/>
    </source>
</evidence>
<evidence type="ECO:0000256" key="15">
    <source>
        <dbReference type="PIRSR" id="PIRSR622312-50"/>
    </source>
</evidence>
<dbReference type="PROSITE" id="PS00522">
    <property type="entry name" value="DNA_POLYMERASE_X"/>
    <property type="match status" value="1"/>
</dbReference>
<dbReference type="Pfam" id="PF14792">
    <property type="entry name" value="DNA_pol_B_palm"/>
    <property type="match status" value="1"/>
</dbReference>
<keyword evidence="7" id="KW-0548">Nucleotidyltransferase</keyword>
<dbReference type="InterPro" id="IPR022312">
    <property type="entry name" value="DNA_pol_X"/>
</dbReference>
<evidence type="ECO:0000259" key="17">
    <source>
        <dbReference type="PROSITE" id="PS50172"/>
    </source>
</evidence>
<evidence type="ECO:0000313" key="19">
    <source>
        <dbReference type="Proteomes" id="UP000287166"/>
    </source>
</evidence>
<dbReference type="SUPFAM" id="SSF81585">
    <property type="entry name" value="PsbU/PolX domain-like"/>
    <property type="match status" value="1"/>
</dbReference>
<evidence type="ECO:0000256" key="12">
    <source>
        <dbReference type="ARBA" id="ARBA00023204"/>
    </source>
</evidence>
<feature type="region of interest" description="Disordered" evidence="16">
    <location>
        <begin position="191"/>
        <end position="263"/>
    </location>
</feature>
<evidence type="ECO:0000256" key="11">
    <source>
        <dbReference type="ARBA" id="ARBA00023125"/>
    </source>
</evidence>
<reference evidence="18 19" key="1">
    <citation type="journal article" date="2018" name="Sci. Rep.">
        <title>Genome sequence of the cauliflower mushroom Sparassis crispa (Hanabiratake) and its association with beneficial usage.</title>
        <authorList>
            <person name="Kiyama R."/>
            <person name="Furutani Y."/>
            <person name="Kawaguchi K."/>
            <person name="Nakanishi T."/>
        </authorList>
    </citation>
    <scope>NUCLEOTIDE SEQUENCE [LARGE SCALE GENOMIC DNA]</scope>
</reference>
<keyword evidence="6" id="KW-0808">Transferase</keyword>
<dbReference type="EC" id="2.7.7.7" evidence="3"/>
<dbReference type="SUPFAM" id="SSF47802">
    <property type="entry name" value="DNA polymerase beta, N-terminal domain-like"/>
    <property type="match status" value="1"/>
</dbReference>
<keyword evidence="13" id="KW-0456">Lyase</keyword>
<dbReference type="InterPro" id="IPR002008">
    <property type="entry name" value="DNA_pol_X_beta-like"/>
</dbReference>
<dbReference type="PROSITE" id="PS50172">
    <property type="entry name" value="BRCT"/>
    <property type="match status" value="1"/>
</dbReference>
<evidence type="ECO:0000256" key="13">
    <source>
        <dbReference type="ARBA" id="ARBA00023239"/>
    </source>
</evidence>
<keyword evidence="19" id="KW-1185">Reference proteome</keyword>
<dbReference type="RefSeq" id="XP_027617762.1">
    <property type="nucleotide sequence ID" value="XM_027761961.1"/>
</dbReference>
<gene>
    <name evidence="18" type="ORF">SCP_1000910</name>
</gene>
<keyword evidence="11" id="KW-0238">DNA-binding</keyword>
<dbReference type="PANTHER" id="PTHR11276:SF28">
    <property type="entry name" value="DNA POLYMERASE LAMBDA"/>
    <property type="match status" value="1"/>
</dbReference>
<dbReference type="Pfam" id="PF14791">
    <property type="entry name" value="DNA_pol_B_thumb"/>
    <property type="match status" value="1"/>
</dbReference>
<evidence type="ECO:0000256" key="1">
    <source>
        <dbReference type="ARBA" id="ARBA00001936"/>
    </source>
</evidence>
<dbReference type="InterPro" id="IPR019843">
    <property type="entry name" value="DNA_pol-X_BS"/>
</dbReference>
<dbReference type="PRINTS" id="PR00869">
    <property type="entry name" value="DNAPOLX"/>
</dbReference>
<dbReference type="InterPro" id="IPR002054">
    <property type="entry name" value="DNA-dir_DNA_pol_X"/>
</dbReference>
<evidence type="ECO:0000256" key="7">
    <source>
        <dbReference type="ARBA" id="ARBA00022695"/>
    </source>
</evidence>
<keyword evidence="9" id="KW-0227">DNA damage</keyword>
<accession>A0A401GXG0</accession>
<dbReference type="Gene3D" id="3.30.210.10">
    <property type="entry name" value="DNA polymerase, thumb domain"/>
    <property type="match status" value="1"/>
</dbReference>
<dbReference type="SMART" id="SM00483">
    <property type="entry name" value="POLXc"/>
    <property type="match status" value="1"/>
</dbReference>
<evidence type="ECO:0000256" key="10">
    <source>
        <dbReference type="ARBA" id="ARBA00022932"/>
    </source>
</evidence>
<comment type="similarity">
    <text evidence="2">Belongs to the DNA polymerase type-X family.</text>
</comment>
<keyword evidence="12" id="KW-0234">DNA repair</keyword>
<dbReference type="Gene3D" id="1.10.150.20">
    <property type="entry name" value="5' to 3' exonuclease, C-terminal subdomain"/>
    <property type="match status" value="1"/>
</dbReference>
<dbReference type="InterPro" id="IPR029398">
    <property type="entry name" value="PolB_thumb"/>
</dbReference>
<organism evidence="18 19">
    <name type="scientific">Sparassis crispa</name>
    <dbReference type="NCBI Taxonomy" id="139825"/>
    <lineage>
        <taxon>Eukaryota</taxon>
        <taxon>Fungi</taxon>
        <taxon>Dikarya</taxon>
        <taxon>Basidiomycota</taxon>
        <taxon>Agaricomycotina</taxon>
        <taxon>Agaricomycetes</taxon>
        <taxon>Polyporales</taxon>
        <taxon>Sparassidaceae</taxon>
        <taxon>Sparassis</taxon>
    </lineage>
</organism>
<feature type="region of interest" description="Disordered" evidence="16">
    <location>
        <begin position="482"/>
        <end position="573"/>
    </location>
</feature>
<evidence type="ECO:0000256" key="6">
    <source>
        <dbReference type="ARBA" id="ARBA00022679"/>
    </source>
</evidence>
<feature type="region of interest" description="Disordered" evidence="16">
    <location>
        <begin position="421"/>
        <end position="455"/>
    </location>
</feature>
<dbReference type="Gene3D" id="1.10.150.110">
    <property type="entry name" value="DNA polymerase beta, N-terminal domain-like"/>
    <property type="match status" value="1"/>
</dbReference>
<dbReference type="GeneID" id="38783766"/>
<feature type="compositionally biased region" description="Basic and acidic residues" evidence="16">
    <location>
        <begin position="616"/>
        <end position="630"/>
    </location>
</feature>
<dbReference type="AlphaFoldDB" id="A0A401GXG0"/>